<sequence>MNDAEQQPSDEAVLSSLVARISRVAEQVVGLLERIREQGGSAERCTAIDETVRCLQRLQASVTGILELAPPENAPTYTTHAHGSSA</sequence>
<dbReference type="AlphaFoldDB" id="A0A5J4YQ50"/>
<keyword evidence="2" id="KW-1185">Reference proteome</keyword>
<accession>A0A5J4YQ50</accession>
<name>A0A5J4YQ50_PORPP</name>
<gene>
    <name evidence="1" type="ORF">FVE85_4768</name>
</gene>
<organism evidence="1 2">
    <name type="scientific">Porphyridium purpureum</name>
    <name type="common">Red alga</name>
    <name type="synonym">Porphyridium cruentum</name>
    <dbReference type="NCBI Taxonomy" id="35688"/>
    <lineage>
        <taxon>Eukaryota</taxon>
        <taxon>Rhodophyta</taxon>
        <taxon>Bangiophyceae</taxon>
        <taxon>Porphyridiales</taxon>
        <taxon>Porphyridiaceae</taxon>
        <taxon>Porphyridium</taxon>
    </lineage>
</organism>
<dbReference type="Proteomes" id="UP000324585">
    <property type="component" value="Unassembled WGS sequence"/>
</dbReference>
<protein>
    <submittedName>
        <fullName evidence="1">Uncharacterized protein</fullName>
    </submittedName>
</protein>
<proteinExistence type="predicted"/>
<evidence type="ECO:0000313" key="2">
    <source>
        <dbReference type="Proteomes" id="UP000324585"/>
    </source>
</evidence>
<reference evidence="2" key="1">
    <citation type="journal article" date="2019" name="Nat. Commun.">
        <title>Expansion of phycobilisome linker gene families in mesophilic red algae.</title>
        <authorList>
            <person name="Lee J."/>
            <person name="Kim D."/>
            <person name="Bhattacharya D."/>
            <person name="Yoon H.S."/>
        </authorList>
    </citation>
    <scope>NUCLEOTIDE SEQUENCE [LARGE SCALE GENOMIC DNA]</scope>
    <source>
        <strain evidence="2">CCMP 1328</strain>
    </source>
</reference>
<comment type="caution">
    <text evidence="1">The sequence shown here is derived from an EMBL/GenBank/DDBJ whole genome shotgun (WGS) entry which is preliminary data.</text>
</comment>
<dbReference type="EMBL" id="VRMN01000006">
    <property type="protein sequence ID" value="KAA8493631.1"/>
    <property type="molecule type" value="Genomic_DNA"/>
</dbReference>
<evidence type="ECO:0000313" key="1">
    <source>
        <dbReference type="EMBL" id="KAA8493631.1"/>
    </source>
</evidence>